<dbReference type="Proteomes" id="UP000274756">
    <property type="component" value="Unassembled WGS sequence"/>
</dbReference>
<gene>
    <name evidence="13" type="ORF">DME_LOCUS6702</name>
</gene>
<dbReference type="PANTHER" id="PTHR16089">
    <property type="entry name" value="REST COREPRESSOR COREST PROTEIN-RELATED"/>
    <property type="match status" value="1"/>
</dbReference>
<evidence type="ECO:0000256" key="6">
    <source>
        <dbReference type="ARBA" id="ARBA00023015"/>
    </source>
</evidence>
<dbReference type="GO" id="GO:0003677">
    <property type="term" value="F:DNA binding"/>
    <property type="evidence" value="ECO:0007669"/>
    <property type="project" value="UniProtKB-KW"/>
</dbReference>
<dbReference type="Gene3D" id="4.10.1240.50">
    <property type="match status" value="1"/>
</dbReference>
<dbReference type="Pfam" id="PF00249">
    <property type="entry name" value="Myb_DNA-binding"/>
    <property type="match status" value="1"/>
</dbReference>
<keyword evidence="4" id="KW-0863">Zinc-finger</keyword>
<evidence type="ECO:0000313" key="14">
    <source>
        <dbReference type="Proteomes" id="UP000038040"/>
    </source>
</evidence>
<comment type="subcellular location">
    <subcellularLocation>
        <location evidence="1">Nucleus</location>
    </subcellularLocation>
</comment>
<name>A0A158Q3G3_DRAME</name>
<dbReference type="InterPro" id="IPR000949">
    <property type="entry name" value="ELM2_dom"/>
</dbReference>
<protein>
    <submittedName>
        <fullName evidence="16">ELM2 domain-containing protein</fullName>
    </submittedName>
</protein>
<dbReference type="InterPro" id="IPR001005">
    <property type="entry name" value="SANT/Myb"/>
</dbReference>
<evidence type="ECO:0000313" key="16">
    <source>
        <dbReference type="WBParaSite" id="DME_0000234201-mRNA-1"/>
    </source>
</evidence>
<evidence type="ECO:0000256" key="5">
    <source>
        <dbReference type="ARBA" id="ARBA00022833"/>
    </source>
</evidence>
<dbReference type="InterPro" id="IPR017884">
    <property type="entry name" value="SANT_dom"/>
</dbReference>
<dbReference type="GO" id="GO:0006357">
    <property type="term" value="P:regulation of transcription by RNA polymerase II"/>
    <property type="evidence" value="ECO:0007669"/>
    <property type="project" value="TreeGrafter"/>
</dbReference>
<dbReference type="PROSITE" id="PS51293">
    <property type="entry name" value="SANT"/>
    <property type="match status" value="1"/>
</dbReference>
<feature type="region of interest" description="Disordered" evidence="10">
    <location>
        <begin position="1"/>
        <end position="25"/>
    </location>
</feature>
<feature type="domain" description="ELM2" evidence="11">
    <location>
        <begin position="93"/>
        <end position="184"/>
    </location>
</feature>
<reference evidence="13 15" key="2">
    <citation type="submission" date="2018-11" db="EMBL/GenBank/DDBJ databases">
        <authorList>
            <consortium name="Pathogen Informatics"/>
        </authorList>
    </citation>
    <scope>NUCLEOTIDE SEQUENCE [LARGE SCALE GENOMIC DNA]</scope>
</reference>
<dbReference type="SMART" id="SM01189">
    <property type="entry name" value="ELM2"/>
    <property type="match status" value="1"/>
</dbReference>
<dbReference type="GO" id="GO:0000118">
    <property type="term" value="C:histone deacetylase complex"/>
    <property type="evidence" value="ECO:0007669"/>
    <property type="project" value="TreeGrafter"/>
</dbReference>
<proteinExistence type="predicted"/>
<dbReference type="GO" id="GO:0003714">
    <property type="term" value="F:transcription corepressor activity"/>
    <property type="evidence" value="ECO:0007669"/>
    <property type="project" value="TreeGrafter"/>
</dbReference>
<dbReference type="GO" id="GO:0008270">
    <property type="term" value="F:zinc ion binding"/>
    <property type="evidence" value="ECO:0007669"/>
    <property type="project" value="UniProtKB-KW"/>
</dbReference>
<evidence type="ECO:0000259" key="12">
    <source>
        <dbReference type="PROSITE" id="PS51293"/>
    </source>
</evidence>
<dbReference type="SMART" id="SM00717">
    <property type="entry name" value="SANT"/>
    <property type="match status" value="2"/>
</dbReference>
<keyword evidence="3" id="KW-0479">Metal-binding</keyword>
<dbReference type="Gene3D" id="1.20.58.1880">
    <property type="match status" value="1"/>
</dbReference>
<keyword evidence="6" id="KW-0805">Transcription regulation</keyword>
<evidence type="ECO:0000256" key="2">
    <source>
        <dbReference type="ARBA" id="ARBA00022491"/>
    </source>
</evidence>
<dbReference type="PANTHER" id="PTHR16089:SF28">
    <property type="entry name" value="REST COREPRESSOR"/>
    <property type="match status" value="1"/>
</dbReference>
<evidence type="ECO:0000256" key="3">
    <source>
        <dbReference type="ARBA" id="ARBA00022723"/>
    </source>
</evidence>
<accession>A0A158Q3G3</accession>
<dbReference type="AlphaFoldDB" id="A0A158Q3G3"/>
<keyword evidence="5" id="KW-0862">Zinc</keyword>
<evidence type="ECO:0000256" key="9">
    <source>
        <dbReference type="ARBA" id="ARBA00023242"/>
    </source>
</evidence>
<dbReference type="WBParaSite" id="DME_0000234201-mRNA-1">
    <property type="protein sequence ID" value="DME_0000234201-mRNA-1"/>
    <property type="gene ID" value="DME_0000234201"/>
</dbReference>
<evidence type="ECO:0000256" key="7">
    <source>
        <dbReference type="ARBA" id="ARBA00023125"/>
    </source>
</evidence>
<dbReference type="FunFam" id="1.10.10.60:FF:000012">
    <property type="entry name" value="Metastasis-associated 1 family, member 3"/>
    <property type="match status" value="1"/>
</dbReference>
<sequence>MSKLPTYFISSASSQGPRGATDNASVYGTEDCRKIDVNLQEEDEIEIIDDDEDENVETSNSINNSDQIKKQIDQLNILAHEKSHTVFRLPTNLEIREGQEYQCPVVSLEDWKEATVSDSLKNYELVDPDVCVWKPTDSLSDQELNDYLSIALSKFDTQLEQAMYILFNVNYCVKAAIEHLAKYRVLKEEWSDNEISIFKQSLQNYGKNFRRIKKLLRHRTMRDIVHFYYFNKKKMNFRSLIDIYVEEFHGDDNSGENEGERCIFCEICGIHEGYRLHRLCFESADPPIHTAKSLNLPLTCPKKFIEILSSFADDAKIVEVHNPSISISDKGIENKAETIVKPRLVLDKKLEKLEQDLMIMRGRCVRTEYDARRQLDALLADDLKEYRKTPVPSSTSRPQHSIIWTDKEKWQALFVFQRYGIDFAGAAELLGKTPGSVRSFYRENKDQIDEMILKANDLYEKGAAEYDYTEELRLPVKDEEIIDLD</sequence>
<keyword evidence="8" id="KW-0804">Transcription</keyword>
<dbReference type="PROSITE" id="PS51156">
    <property type="entry name" value="ELM2"/>
    <property type="match status" value="1"/>
</dbReference>
<keyword evidence="7" id="KW-0238">DNA-binding</keyword>
<evidence type="ECO:0000313" key="15">
    <source>
        <dbReference type="Proteomes" id="UP000274756"/>
    </source>
</evidence>
<evidence type="ECO:0000313" key="13">
    <source>
        <dbReference type="EMBL" id="VDN56729.1"/>
    </source>
</evidence>
<dbReference type="Pfam" id="PF01448">
    <property type="entry name" value="ELM2"/>
    <property type="match status" value="1"/>
</dbReference>
<evidence type="ECO:0000256" key="4">
    <source>
        <dbReference type="ARBA" id="ARBA00022771"/>
    </source>
</evidence>
<dbReference type="InterPro" id="IPR009057">
    <property type="entry name" value="Homeodomain-like_sf"/>
</dbReference>
<evidence type="ECO:0000256" key="1">
    <source>
        <dbReference type="ARBA" id="ARBA00004123"/>
    </source>
</evidence>
<keyword evidence="15" id="KW-1185">Reference proteome</keyword>
<dbReference type="GO" id="GO:0005667">
    <property type="term" value="C:transcription regulator complex"/>
    <property type="evidence" value="ECO:0007669"/>
    <property type="project" value="TreeGrafter"/>
</dbReference>
<dbReference type="EMBL" id="UYYG01001156">
    <property type="protein sequence ID" value="VDN56729.1"/>
    <property type="molecule type" value="Genomic_DNA"/>
</dbReference>
<dbReference type="Proteomes" id="UP000038040">
    <property type="component" value="Unplaced"/>
</dbReference>
<feature type="compositionally biased region" description="Polar residues" evidence="10">
    <location>
        <begin position="8"/>
        <end position="25"/>
    </location>
</feature>
<keyword evidence="9" id="KW-0539">Nucleus</keyword>
<evidence type="ECO:0000256" key="8">
    <source>
        <dbReference type="ARBA" id="ARBA00023163"/>
    </source>
</evidence>
<reference evidence="16" key="1">
    <citation type="submission" date="2016-04" db="UniProtKB">
        <authorList>
            <consortium name="WormBaseParasite"/>
        </authorList>
    </citation>
    <scope>IDENTIFICATION</scope>
</reference>
<evidence type="ECO:0000256" key="10">
    <source>
        <dbReference type="SAM" id="MobiDB-lite"/>
    </source>
</evidence>
<feature type="domain" description="SANT" evidence="12">
    <location>
        <begin position="185"/>
        <end position="236"/>
    </location>
</feature>
<dbReference type="SUPFAM" id="SSF46689">
    <property type="entry name" value="Homeodomain-like"/>
    <property type="match status" value="1"/>
</dbReference>
<evidence type="ECO:0000259" key="11">
    <source>
        <dbReference type="PROSITE" id="PS51156"/>
    </source>
</evidence>
<dbReference type="OrthoDB" id="10064338at2759"/>
<dbReference type="InterPro" id="IPR051066">
    <property type="entry name" value="Trans_reg/Corepressor"/>
</dbReference>
<dbReference type="STRING" id="318479.A0A158Q3G3"/>
<organism evidence="14 16">
    <name type="scientific">Dracunculus medinensis</name>
    <name type="common">Guinea worm</name>
    <dbReference type="NCBI Taxonomy" id="318479"/>
    <lineage>
        <taxon>Eukaryota</taxon>
        <taxon>Metazoa</taxon>
        <taxon>Ecdysozoa</taxon>
        <taxon>Nematoda</taxon>
        <taxon>Chromadorea</taxon>
        <taxon>Rhabditida</taxon>
        <taxon>Spirurina</taxon>
        <taxon>Dracunculoidea</taxon>
        <taxon>Dracunculidae</taxon>
        <taxon>Dracunculus</taxon>
    </lineage>
</organism>
<keyword evidence="2" id="KW-0678">Repressor</keyword>
<dbReference type="Gene3D" id="1.10.10.60">
    <property type="entry name" value="Homeodomain-like"/>
    <property type="match status" value="1"/>
</dbReference>